<feature type="compositionally biased region" description="Basic and acidic residues" evidence="1">
    <location>
        <begin position="36"/>
        <end position="49"/>
    </location>
</feature>
<dbReference type="EMBL" id="PEZL01000012">
    <property type="protein sequence ID" value="PIS13602.1"/>
    <property type="molecule type" value="Genomic_DNA"/>
</dbReference>
<dbReference type="AlphaFoldDB" id="A0A2H0WLR1"/>
<gene>
    <name evidence="2" type="ORF">COT67_00925</name>
</gene>
<feature type="region of interest" description="Disordered" evidence="1">
    <location>
        <begin position="16"/>
        <end position="49"/>
    </location>
</feature>
<dbReference type="Proteomes" id="UP000230353">
    <property type="component" value="Unassembled WGS sequence"/>
</dbReference>
<reference evidence="3" key="1">
    <citation type="submission" date="2017-09" db="EMBL/GenBank/DDBJ databases">
        <title>Depth-based differentiation of microbial function through sediment-hosted aquifers and enrichment of novel symbionts in the deep terrestrial subsurface.</title>
        <authorList>
            <person name="Probst A.J."/>
            <person name="Ladd B."/>
            <person name="Jarett J.K."/>
            <person name="Geller-Mcgrath D.E."/>
            <person name="Sieber C.M.K."/>
            <person name="Emerson J.B."/>
            <person name="Anantharaman K."/>
            <person name="Thomas B.C."/>
            <person name="Malmstrom R."/>
            <person name="Stieglmeier M."/>
            <person name="Klingl A."/>
            <person name="Woyke T."/>
            <person name="Ryan C.M."/>
            <person name="Banfield J.F."/>
        </authorList>
    </citation>
    <scope>NUCLEOTIDE SEQUENCE [LARGE SCALE GENOMIC DNA]</scope>
</reference>
<comment type="caution">
    <text evidence="2">The sequence shown here is derived from an EMBL/GenBank/DDBJ whole genome shotgun (WGS) entry which is preliminary data.</text>
</comment>
<evidence type="ECO:0000313" key="3">
    <source>
        <dbReference type="Proteomes" id="UP000230353"/>
    </source>
</evidence>
<accession>A0A2H0WLR1</accession>
<evidence type="ECO:0000313" key="2">
    <source>
        <dbReference type="EMBL" id="PIS13602.1"/>
    </source>
</evidence>
<evidence type="ECO:0000256" key="1">
    <source>
        <dbReference type="SAM" id="MobiDB-lite"/>
    </source>
</evidence>
<proteinExistence type="predicted"/>
<organism evidence="2 3">
    <name type="scientific">Candidatus Tagabacteria bacterium CG09_land_8_20_14_0_10_41_14</name>
    <dbReference type="NCBI Taxonomy" id="1975021"/>
    <lineage>
        <taxon>Bacteria</taxon>
        <taxon>Candidatus Tagaibacteriota</taxon>
    </lineage>
</organism>
<protein>
    <submittedName>
        <fullName evidence="2">Uncharacterized protein</fullName>
    </submittedName>
</protein>
<sequence>MPRKKADKKIEVKTYDHKGAKRKNIPPVGLVSSATDKLDSKRPYQHDPHIDPYLSWAGKKEGTEFEVQNVSLHIHERIDPINSFAR</sequence>
<name>A0A2H0WLR1_9BACT</name>